<accession>A0AAV5SX81</accession>
<evidence type="ECO:0000313" key="1">
    <source>
        <dbReference type="EMBL" id="GMS87529.1"/>
    </source>
</evidence>
<dbReference type="EMBL" id="BTSX01000003">
    <property type="protein sequence ID" value="GMS87529.1"/>
    <property type="molecule type" value="Genomic_DNA"/>
</dbReference>
<dbReference type="Proteomes" id="UP001432027">
    <property type="component" value="Unassembled WGS sequence"/>
</dbReference>
<comment type="caution">
    <text evidence="1">The sequence shown here is derived from an EMBL/GenBank/DDBJ whole genome shotgun (WGS) entry which is preliminary data.</text>
</comment>
<proteinExistence type="predicted"/>
<evidence type="ECO:0000313" key="2">
    <source>
        <dbReference type="Proteomes" id="UP001432027"/>
    </source>
</evidence>
<keyword evidence="2" id="KW-1185">Reference proteome</keyword>
<feature type="non-terminal residue" evidence="1">
    <location>
        <position position="1"/>
    </location>
</feature>
<protein>
    <submittedName>
        <fullName evidence="1">Uncharacterized protein</fullName>
    </submittedName>
</protein>
<name>A0AAV5SX81_9BILA</name>
<sequence length="69" mass="7906">QEELKRRVEYALHPPDGRFILGSIRLSGILHGLMVHVVDEHQHTVQATVSITHEFYHPNASLSWVPAFH</sequence>
<feature type="non-terminal residue" evidence="1">
    <location>
        <position position="69"/>
    </location>
</feature>
<dbReference type="AlphaFoldDB" id="A0AAV5SX81"/>
<reference evidence="1" key="1">
    <citation type="submission" date="2023-10" db="EMBL/GenBank/DDBJ databases">
        <title>Genome assembly of Pristionchus species.</title>
        <authorList>
            <person name="Yoshida K."/>
            <person name="Sommer R.J."/>
        </authorList>
    </citation>
    <scope>NUCLEOTIDE SEQUENCE</scope>
    <source>
        <strain evidence="1">RS0144</strain>
    </source>
</reference>
<organism evidence="1 2">
    <name type="scientific">Pristionchus entomophagus</name>
    <dbReference type="NCBI Taxonomy" id="358040"/>
    <lineage>
        <taxon>Eukaryota</taxon>
        <taxon>Metazoa</taxon>
        <taxon>Ecdysozoa</taxon>
        <taxon>Nematoda</taxon>
        <taxon>Chromadorea</taxon>
        <taxon>Rhabditida</taxon>
        <taxon>Rhabditina</taxon>
        <taxon>Diplogasteromorpha</taxon>
        <taxon>Diplogasteroidea</taxon>
        <taxon>Neodiplogasteridae</taxon>
        <taxon>Pristionchus</taxon>
    </lineage>
</organism>
<gene>
    <name evidence="1" type="ORF">PENTCL1PPCAC_9704</name>
</gene>